<dbReference type="OrthoDB" id="442731at2759"/>
<reference evidence="7" key="2">
    <citation type="submission" date="2010-07" db="EMBL/GenBank/DDBJ databases">
        <authorList>
            <consortium name="The Broad Institute Genome Sequencing Platform"/>
            <consortium name="Broad Institute Genome Sequencing Center for Infectious Disease"/>
            <person name="Ma L.-J."/>
            <person name="Dead R."/>
            <person name="Young S."/>
            <person name="Zeng Q."/>
            <person name="Koehrsen M."/>
            <person name="Alvarado L."/>
            <person name="Berlin A."/>
            <person name="Chapman S.B."/>
            <person name="Chen Z."/>
            <person name="Freedman E."/>
            <person name="Gellesch M."/>
            <person name="Goldberg J."/>
            <person name="Griggs A."/>
            <person name="Gujja S."/>
            <person name="Heilman E.R."/>
            <person name="Heiman D."/>
            <person name="Hepburn T."/>
            <person name="Howarth C."/>
            <person name="Jen D."/>
            <person name="Larson L."/>
            <person name="Mehta T."/>
            <person name="Neiman D."/>
            <person name="Pearson M."/>
            <person name="Roberts A."/>
            <person name="Saif S."/>
            <person name="Shea T."/>
            <person name="Shenoy N."/>
            <person name="Sisk P."/>
            <person name="Stolte C."/>
            <person name="Sykes S."/>
            <person name="Walk T."/>
            <person name="White J."/>
            <person name="Yandava C."/>
            <person name="Haas B."/>
            <person name="Nusbaum C."/>
            <person name="Birren B."/>
        </authorList>
    </citation>
    <scope>NUCLEOTIDE SEQUENCE</scope>
    <source>
        <strain evidence="7">R3-111a-1</strain>
    </source>
</reference>
<dbReference type="AlphaFoldDB" id="J3P3X6"/>
<proteinExistence type="inferred from homology"/>
<dbReference type="VEuPathDB" id="FungiDB:GGTG_08211"/>
<dbReference type="GO" id="GO:0000272">
    <property type="term" value="P:polysaccharide catabolic process"/>
    <property type="evidence" value="ECO:0007669"/>
    <property type="project" value="InterPro"/>
</dbReference>
<evidence type="ECO:0000259" key="6">
    <source>
        <dbReference type="Pfam" id="PF00150"/>
    </source>
</evidence>
<dbReference type="HOGENOM" id="CLU_039562_0_0_1"/>
<evidence type="ECO:0000313" key="7">
    <source>
        <dbReference type="EMBL" id="EJT74370.1"/>
    </source>
</evidence>
<keyword evidence="2 4" id="KW-0378">Hydrolase</keyword>
<dbReference type="InterPro" id="IPR017853">
    <property type="entry name" value="GH"/>
</dbReference>
<evidence type="ECO:0000256" key="4">
    <source>
        <dbReference type="RuleBase" id="RU361153"/>
    </source>
</evidence>
<gene>
    <name evidence="8" type="primary">20348669</name>
    <name evidence="7" type="ORF">GGTG_08211</name>
</gene>
<reference evidence="7" key="3">
    <citation type="submission" date="2010-09" db="EMBL/GenBank/DDBJ databases">
        <title>Annotation of Gaeumannomyces graminis var. tritici R3-111a-1.</title>
        <authorList>
            <consortium name="The Broad Institute Genome Sequencing Platform"/>
            <person name="Ma L.-J."/>
            <person name="Dead R."/>
            <person name="Young S.K."/>
            <person name="Zeng Q."/>
            <person name="Gargeya S."/>
            <person name="Fitzgerald M."/>
            <person name="Haas B."/>
            <person name="Abouelleil A."/>
            <person name="Alvarado L."/>
            <person name="Arachchi H.M."/>
            <person name="Berlin A."/>
            <person name="Brown A."/>
            <person name="Chapman S.B."/>
            <person name="Chen Z."/>
            <person name="Dunbar C."/>
            <person name="Freedman E."/>
            <person name="Gearin G."/>
            <person name="Gellesch M."/>
            <person name="Goldberg J."/>
            <person name="Griggs A."/>
            <person name="Gujja S."/>
            <person name="Heiman D."/>
            <person name="Howarth C."/>
            <person name="Larson L."/>
            <person name="Lui A."/>
            <person name="MacDonald P.J.P."/>
            <person name="Mehta T."/>
            <person name="Montmayeur A."/>
            <person name="Murphy C."/>
            <person name="Neiman D."/>
            <person name="Pearson M."/>
            <person name="Priest M."/>
            <person name="Roberts A."/>
            <person name="Saif S."/>
            <person name="Shea T."/>
            <person name="Shenoy N."/>
            <person name="Sisk P."/>
            <person name="Stolte C."/>
            <person name="Sykes S."/>
            <person name="Yandava C."/>
            <person name="Wortman J."/>
            <person name="Nusbaum C."/>
            <person name="Birren B."/>
        </authorList>
    </citation>
    <scope>NUCLEOTIDE SEQUENCE</scope>
    <source>
        <strain evidence="7">R3-111a-1</strain>
    </source>
</reference>
<feature type="chain" id="PRO_5015094875" description="Glycoside hydrolase family 5 domain-containing protein" evidence="5">
    <location>
        <begin position="25"/>
        <end position="414"/>
    </location>
</feature>
<evidence type="ECO:0000313" key="9">
    <source>
        <dbReference type="Proteomes" id="UP000006039"/>
    </source>
</evidence>
<evidence type="ECO:0000313" key="8">
    <source>
        <dbReference type="EnsemblFungi" id="EJT74370"/>
    </source>
</evidence>
<evidence type="ECO:0000256" key="3">
    <source>
        <dbReference type="ARBA" id="ARBA00023295"/>
    </source>
</evidence>
<organism evidence="7">
    <name type="scientific">Gaeumannomyces tritici (strain R3-111a-1)</name>
    <name type="common">Wheat and barley take-all root rot fungus</name>
    <name type="synonym">Gaeumannomyces graminis var. tritici</name>
    <dbReference type="NCBI Taxonomy" id="644352"/>
    <lineage>
        <taxon>Eukaryota</taxon>
        <taxon>Fungi</taxon>
        <taxon>Dikarya</taxon>
        <taxon>Ascomycota</taxon>
        <taxon>Pezizomycotina</taxon>
        <taxon>Sordariomycetes</taxon>
        <taxon>Sordariomycetidae</taxon>
        <taxon>Magnaporthales</taxon>
        <taxon>Magnaporthaceae</taxon>
        <taxon>Gaeumannomyces</taxon>
    </lineage>
</organism>
<sequence length="414" mass="46294">MFPFGRLPALLVLLLSTAAGIAQALEPPPLPLHSSSRWILDASNRRVKLKCINWGGHMEVNIPEGLHKQPLDYLAGWIADAGFNCVRLTYSTDMALHPDTNVSTSFLAAAGPAGVSAESLGGLFATAAQKNPFLASATTIDVFGAVADALWSRGVMTILDNHVSRASWCCNLDDGNGWWNTADGYNDQNSRYFNTAEWLAGLRAMAEWAKGHKGIVGMGIRNEIREFLAQGIINARQDWYQLVSDAARLIHETHPDLLILIGGTMSSTDLTHVRTRPLDVSAWKDKHVWEWHAYSFTVTFYPLIKNCWYVHQLYGAFNGFLLQQNKAYTAPLILSEFGFAMDGPDRFYLDCLRDYATSNDGDWAIWALQGSYYVRDKQIDQDESYGVMNRDWSGWRNGDLKNLMGKMWETTQGP</sequence>
<reference evidence="9" key="1">
    <citation type="submission" date="2010-07" db="EMBL/GenBank/DDBJ databases">
        <title>The genome sequence of Gaeumannomyces graminis var. tritici strain R3-111a-1.</title>
        <authorList>
            <consortium name="The Broad Institute Genome Sequencing Platform"/>
            <person name="Ma L.-J."/>
            <person name="Dead R."/>
            <person name="Young S."/>
            <person name="Zeng Q."/>
            <person name="Koehrsen M."/>
            <person name="Alvarado L."/>
            <person name="Berlin A."/>
            <person name="Chapman S.B."/>
            <person name="Chen Z."/>
            <person name="Freedman E."/>
            <person name="Gellesch M."/>
            <person name="Goldberg J."/>
            <person name="Griggs A."/>
            <person name="Gujja S."/>
            <person name="Heilman E.R."/>
            <person name="Heiman D."/>
            <person name="Hepburn T."/>
            <person name="Howarth C."/>
            <person name="Jen D."/>
            <person name="Larson L."/>
            <person name="Mehta T."/>
            <person name="Neiman D."/>
            <person name="Pearson M."/>
            <person name="Roberts A."/>
            <person name="Saif S."/>
            <person name="Shea T."/>
            <person name="Shenoy N."/>
            <person name="Sisk P."/>
            <person name="Stolte C."/>
            <person name="Sykes S."/>
            <person name="Walk T."/>
            <person name="White J."/>
            <person name="Yandava C."/>
            <person name="Haas B."/>
            <person name="Nusbaum C."/>
            <person name="Birren B."/>
        </authorList>
    </citation>
    <scope>NUCLEOTIDE SEQUENCE [LARGE SCALE GENOMIC DNA]</scope>
    <source>
        <strain evidence="9">R3-111a-1</strain>
    </source>
</reference>
<reference evidence="8" key="5">
    <citation type="submission" date="2018-04" db="UniProtKB">
        <authorList>
            <consortium name="EnsemblFungi"/>
        </authorList>
    </citation>
    <scope>IDENTIFICATION</scope>
    <source>
        <strain evidence="8">R3-111a-1</strain>
    </source>
</reference>
<comment type="similarity">
    <text evidence="1 4">Belongs to the glycosyl hydrolase 5 (cellulase A) family.</text>
</comment>
<dbReference type="EnsemblFungi" id="EJT74370">
    <property type="protein sequence ID" value="EJT74370"/>
    <property type="gene ID" value="GGTG_08211"/>
</dbReference>
<dbReference type="GeneID" id="20348669"/>
<dbReference type="PANTHER" id="PTHR31263">
    <property type="entry name" value="CELLULASE FAMILY PROTEIN (AFU_ORTHOLOGUE AFUA_5G14560)"/>
    <property type="match status" value="1"/>
</dbReference>
<accession>J3P3X6</accession>
<keyword evidence="5" id="KW-0732">Signal</keyword>
<dbReference type="InterPro" id="IPR001547">
    <property type="entry name" value="Glyco_hydro_5"/>
</dbReference>
<evidence type="ECO:0000256" key="5">
    <source>
        <dbReference type="SAM" id="SignalP"/>
    </source>
</evidence>
<dbReference type="EMBL" id="GL385398">
    <property type="protein sequence ID" value="EJT74370.1"/>
    <property type="molecule type" value="Genomic_DNA"/>
</dbReference>
<name>J3P3X6_GAET3</name>
<protein>
    <recommendedName>
        <fullName evidence="6">Glycoside hydrolase family 5 domain-containing protein</fullName>
    </recommendedName>
</protein>
<dbReference type="Proteomes" id="UP000006039">
    <property type="component" value="Unassembled WGS sequence"/>
</dbReference>
<keyword evidence="3 4" id="KW-0326">Glycosidase</keyword>
<reference evidence="8" key="4">
    <citation type="journal article" date="2015" name="G3 (Bethesda)">
        <title>Genome sequences of three phytopathogenic species of the Magnaporthaceae family of fungi.</title>
        <authorList>
            <person name="Okagaki L.H."/>
            <person name="Nunes C.C."/>
            <person name="Sailsbery J."/>
            <person name="Clay B."/>
            <person name="Brown D."/>
            <person name="John T."/>
            <person name="Oh Y."/>
            <person name="Young N."/>
            <person name="Fitzgerald M."/>
            <person name="Haas B.J."/>
            <person name="Zeng Q."/>
            <person name="Young S."/>
            <person name="Adiconis X."/>
            <person name="Fan L."/>
            <person name="Levin J.Z."/>
            <person name="Mitchell T.K."/>
            <person name="Okubara P.A."/>
            <person name="Farman M.L."/>
            <person name="Kohn L.M."/>
            <person name="Birren B."/>
            <person name="Ma L.-J."/>
            <person name="Dean R.A."/>
        </authorList>
    </citation>
    <scope>NUCLEOTIDE SEQUENCE</scope>
    <source>
        <strain evidence="8">R3-111a-1</strain>
    </source>
</reference>
<evidence type="ECO:0000256" key="2">
    <source>
        <dbReference type="ARBA" id="ARBA00022801"/>
    </source>
</evidence>
<keyword evidence="9" id="KW-1185">Reference proteome</keyword>
<evidence type="ECO:0000256" key="1">
    <source>
        <dbReference type="ARBA" id="ARBA00005641"/>
    </source>
</evidence>
<dbReference type="GO" id="GO:0004553">
    <property type="term" value="F:hydrolase activity, hydrolyzing O-glycosyl compounds"/>
    <property type="evidence" value="ECO:0007669"/>
    <property type="project" value="InterPro"/>
</dbReference>
<dbReference type="SUPFAM" id="SSF51445">
    <property type="entry name" value="(Trans)glycosidases"/>
    <property type="match status" value="1"/>
</dbReference>
<feature type="signal peptide" evidence="5">
    <location>
        <begin position="1"/>
        <end position="24"/>
    </location>
</feature>
<dbReference type="Gene3D" id="3.20.20.80">
    <property type="entry name" value="Glycosidases"/>
    <property type="match status" value="1"/>
</dbReference>
<dbReference type="RefSeq" id="XP_009224314.1">
    <property type="nucleotide sequence ID" value="XM_009226050.1"/>
</dbReference>
<dbReference type="STRING" id="644352.J3P3X6"/>
<dbReference type="PANTHER" id="PTHR31263:SF0">
    <property type="entry name" value="CELLULASE FAMILY PROTEIN (AFU_ORTHOLOGUE AFUA_5G14560)"/>
    <property type="match status" value="1"/>
</dbReference>
<dbReference type="Pfam" id="PF00150">
    <property type="entry name" value="Cellulase"/>
    <property type="match status" value="1"/>
</dbReference>
<dbReference type="eggNOG" id="ENOG502QVYM">
    <property type="taxonomic scope" value="Eukaryota"/>
</dbReference>
<feature type="domain" description="Glycoside hydrolase family 5" evidence="6">
    <location>
        <begin position="72"/>
        <end position="369"/>
    </location>
</feature>